<dbReference type="OrthoDB" id="410307at2759"/>
<keyword evidence="3" id="KW-1185">Reference proteome</keyword>
<sequence length="293" mass="31009">MVPIEYKKVQTPCPLSLGGTSLAVVSGDCTTMASSHWGQHIEQPCPPLSRWNKMSFWAERSVSMVEASMSSLHWPSVGESSPTNHCKQPAALSPTVSTQSSCSSSRYKTELCHTFAECGVCKYAPPPQSPPATTAEAECQLRRVLLWTTAPGPSPLHPILRAPSVSPQPQPTSPSCSPQASLLSSNRSRTRAPSSRPPVTPTPPCATHVPTKREECRRQQQSLLGSFALGSRSLSCTSLSDQEGGSGSLASSLSGSENSVFEGAGRRLPIFSQLSVPEDCFGCAGSAGTCCFV</sequence>
<evidence type="ECO:0000313" key="3">
    <source>
        <dbReference type="Proteomes" id="UP001152622"/>
    </source>
</evidence>
<reference evidence="2" key="1">
    <citation type="journal article" date="2023" name="Science">
        <title>Genome structures resolve the early diversification of teleost fishes.</title>
        <authorList>
            <person name="Parey E."/>
            <person name="Louis A."/>
            <person name="Montfort J."/>
            <person name="Bouchez O."/>
            <person name="Roques C."/>
            <person name="Iampietro C."/>
            <person name="Lluch J."/>
            <person name="Castinel A."/>
            <person name="Donnadieu C."/>
            <person name="Desvignes T."/>
            <person name="Floi Bucao C."/>
            <person name="Jouanno E."/>
            <person name="Wen M."/>
            <person name="Mejri S."/>
            <person name="Dirks R."/>
            <person name="Jansen H."/>
            <person name="Henkel C."/>
            <person name="Chen W.J."/>
            <person name="Zahm M."/>
            <person name="Cabau C."/>
            <person name="Klopp C."/>
            <person name="Thompson A.W."/>
            <person name="Robinson-Rechavi M."/>
            <person name="Braasch I."/>
            <person name="Lecointre G."/>
            <person name="Bobe J."/>
            <person name="Postlethwait J.H."/>
            <person name="Berthelot C."/>
            <person name="Roest Crollius H."/>
            <person name="Guiguen Y."/>
        </authorList>
    </citation>
    <scope>NUCLEOTIDE SEQUENCE</scope>
    <source>
        <strain evidence="2">WJC10195</strain>
    </source>
</reference>
<dbReference type="AlphaFoldDB" id="A0A9Q1J5R0"/>
<name>A0A9Q1J5R0_SYNKA</name>
<feature type="region of interest" description="Disordered" evidence="1">
    <location>
        <begin position="157"/>
        <end position="213"/>
    </location>
</feature>
<evidence type="ECO:0000256" key="1">
    <source>
        <dbReference type="SAM" id="MobiDB-lite"/>
    </source>
</evidence>
<dbReference type="Gene3D" id="4.10.1000.10">
    <property type="entry name" value="Zinc finger, CCCH-type"/>
    <property type="match status" value="1"/>
</dbReference>
<comment type="caution">
    <text evidence="2">The sequence shown here is derived from an EMBL/GenBank/DDBJ whole genome shotgun (WGS) entry which is preliminary data.</text>
</comment>
<accession>A0A9Q1J5R0</accession>
<evidence type="ECO:0000313" key="2">
    <source>
        <dbReference type="EMBL" id="KAJ8369407.1"/>
    </source>
</evidence>
<feature type="compositionally biased region" description="Low complexity" evidence="1">
    <location>
        <begin position="173"/>
        <end position="194"/>
    </location>
</feature>
<dbReference type="Proteomes" id="UP001152622">
    <property type="component" value="Chromosome 3"/>
</dbReference>
<gene>
    <name evidence="2" type="ORF">SKAU_G00094350</name>
</gene>
<protein>
    <submittedName>
        <fullName evidence="2">Uncharacterized protein</fullName>
    </submittedName>
</protein>
<feature type="compositionally biased region" description="Pro residues" evidence="1">
    <location>
        <begin position="195"/>
        <end position="204"/>
    </location>
</feature>
<proteinExistence type="predicted"/>
<organism evidence="2 3">
    <name type="scientific">Synaphobranchus kaupii</name>
    <name type="common">Kaup's arrowtooth eel</name>
    <dbReference type="NCBI Taxonomy" id="118154"/>
    <lineage>
        <taxon>Eukaryota</taxon>
        <taxon>Metazoa</taxon>
        <taxon>Chordata</taxon>
        <taxon>Craniata</taxon>
        <taxon>Vertebrata</taxon>
        <taxon>Euteleostomi</taxon>
        <taxon>Actinopterygii</taxon>
        <taxon>Neopterygii</taxon>
        <taxon>Teleostei</taxon>
        <taxon>Anguilliformes</taxon>
        <taxon>Synaphobranchidae</taxon>
        <taxon>Synaphobranchus</taxon>
    </lineage>
</organism>
<dbReference type="EMBL" id="JAINUF010000003">
    <property type="protein sequence ID" value="KAJ8369407.1"/>
    <property type="molecule type" value="Genomic_DNA"/>
</dbReference>